<proteinExistence type="inferred from homology"/>
<dbReference type="Pfam" id="PF01042">
    <property type="entry name" value="Ribonuc_L-PSP"/>
    <property type="match status" value="1"/>
</dbReference>
<protein>
    <submittedName>
        <fullName evidence="2">Enamine deaminase RidA, house cleaning of reactive enamine intermediates, YjgF/YER057c/UK114 family</fullName>
    </submittedName>
</protein>
<dbReference type="InterPro" id="IPR035959">
    <property type="entry name" value="RutC-like_sf"/>
</dbReference>
<evidence type="ECO:0000313" key="3">
    <source>
        <dbReference type="Proteomes" id="UP000183174"/>
    </source>
</evidence>
<accession>A0A1C3X756</accession>
<name>A0A1C3X756_9BRAD</name>
<evidence type="ECO:0000256" key="1">
    <source>
        <dbReference type="ARBA" id="ARBA00010552"/>
    </source>
</evidence>
<dbReference type="GO" id="GO:0005829">
    <property type="term" value="C:cytosol"/>
    <property type="evidence" value="ECO:0007669"/>
    <property type="project" value="TreeGrafter"/>
</dbReference>
<dbReference type="EMBL" id="FMAE01000010">
    <property type="protein sequence ID" value="SCB48102.1"/>
    <property type="molecule type" value="Genomic_DNA"/>
</dbReference>
<dbReference type="Proteomes" id="UP000183174">
    <property type="component" value="Unassembled WGS sequence"/>
</dbReference>
<dbReference type="PANTHER" id="PTHR11803">
    <property type="entry name" value="2-IMINOBUTANOATE/2-IMINOPROPANOATE DEAMINASE RIDA"/>
    <property type="match status" value="1"/>
</dbReference>
<gene>
    <name evidence="2" type="ORF">GA0061099_101037</name>
</gene>
<reference evidence="2 3" key="1">
    <citation type="submission" date="2016-08" db="EMBL/GenBank/DDBJ databases">
        <authorList>
            <person name="Seilhamer J.J."/>
        </authorList>
    </citation>
    <scope>NUCLEOTIDE SEQUENCE [LARGE SCALE GENOMIC DNA]</scope>
    <source>
        <strain evidence="2 3">CCBAU 10071</strain>
    </source>
</reference>
<dbReference type="GO" id="GO:0019239">
    <property type="term" value="F:deaminase activity"/>
    <property type="evidence" value="ECO:0007669"/>
    <property type="project" value="TreeGrafter"/>
</dbReference>
<organism evidence="2 3">
    <name type="scientific">Bradyrhizobium yuanmingense</name>
    <dbReference type="NCBI Taxonomy" id="108015"/>
    <lineage>
        <taxon>Bacteria</taxon>
        <taxon>Pseudomonadati</taxon>
        <taxon>Pseudomonadota</taxon>
        <taxon>Alphaproteobacteria</taxon>
        <taxon>Hyphomicrobiales</taxon>
        <taxon>Nitrobacteraceae</taxon>
        <taxon>Bradyrhizobium</taxon>
    </lineage>
</organism>
<comment type="similarity">
    <text evidence="1">Belongs to the RutC family.</text>
</comment>
<dbReference type="InterPro" id="IPR006175">
    <property type="entry name" value="YjgF/YER057c/UK114"/>
</dbReference>
<dbReference type="Gene3D" id="3.30.1330.40">
    <property type="entry name" value="RutC-like"/>
    <property type="match status" value="1"/>
</dbReference>
<dbReference type="AlphaFoldDB" id="A0A1C3X756"/>
<dbReference type="CDD" id="cd00448">
    <property type="entry name" value="YjgF_YER057c_UK114_family"/>
    <property type="match status" value="1"/>
</dbReference>
<evidence type="ECO:0000313" key="2">
    <source>
        <dbReference type="EMBL" id="SCB48102.1"/>
    </source>
</evidence>
<sequence length="154" mass="16624">MSVTTPKSPQLAVLPTAAEDGTRTKAQILQPSGWPLPKGYANGMAAEGRIVVTGGVIGWDAEERLADGFVAQVRQTLDNIAAILAEAGARPEHLVRLTWYVVDMDEYLANLKELGRIYRGVFGTHYPAMALVQVVRLVEKAARVEIEATAVIPS</sequence>
<dbReference type="SUPFAM" id="SSF55298">
    <property type="entry name" value="YjgF-like"/>
    <property type="match status" value="1"/>
</dbReference>
<dbReference type="PANTHER" id="PTHR11803:SF58">
    <property type="entry name" value="PROTEIN HMF1-RELATED"/>
    <property type="match status" value="1"/>
</dbReference>